<reference evidence="5 6" key="1">
    <citation type="submission" date="2018-05" db="EMBL/GenBank/DDBJ databases">
        <title>Genomic Encyclopedia of Archaeal and Bacterial Type Strains, Phase II (KMG-II): from individual species to whole genera.</title>
        <authorList>
            <person name="Goeker M."/>
        </authorList>
    </citation>
    <scope>NUCLEOTIDE SEQUENCE [LARGE SCALE GENOMIC DNA]</scope>
    <source>
        <strain evidence="5 6">DSM 19975</strain>
    </source>
</reference>
<evidence type="ECO:0000256" key="1">
    <source>
        <dbReference type="ARBA" id="ARBA00001933"/>
    </source>
</evidence>
<dbReference type="InterPro" id="IPR015424">
    <property type="entry name" value="PyrdxlP-dep_Trfase"/>
</dbReference>
<organism evidence="5 6">
    <name type="scientific">Mucilaginibacter oryzae</name>
    <dbReference type="NCBI Taxonomy" id="468058"/>
    <lineage>
        <taxon>Bacteria</taxon>
        <taxon>Pseudomonadati</taxon>
        <taxon>Bacteroidota</taxon>
        <taxon>Sphingobacteriia</taxon>
        <taxon>Sphingobacteriales</taxon>
        <taxon>Sphingobacteriaceae</taxon>
        <taxon>Mucilaginibacter</taxon>
    </lineage>
</organism>
<evidence type="ECO:0000256" key="2">
    <source>
        <dbReference type="ARBA" id="ARBA00008954"/>
    </source>
</evidence>
<keyword evidence="3 4" id="KW-0663">Pyridoxal phosphate</keyword>
<comment type="similarity">
    <text evidence="2 4">Belongs to the class-III pyridoxal-phosphate-dependent aminotransferase family.</text>
</comment>
<name>A0A316HW40_9SPHI</name>
<keyword evidence="5" id="KW-0032">Aminotransferase</keyword>
<dbReference type="Pfam" id="PF00202">
    <property type="entry name" value="Aminotran_3"/>
    <property type="match status" value="1"/>
</dbReference>
<dbReference type="GO" id="GO:0030170">
    <property type="term" value="F:pyridoxal phosphate binding"/>
    <property type="evidence" value="ECO:0007669"/>
    <property type="project" value="InterPro"/>
</dbReference>
<dbReference type="PANTHER" id="PTHR43094:SF1">
    <property type="entry name" value="AMINOTRANSFERASE CLASS-III"/>
    <property type="match status" value="1"/>
</dbReference>
<dbReference type="Proteomes" id="UP000245678">
    <property type="component" value="Unassembled WGS sequence"/>
</dbReference>
<proteinExistence type="inferred from homology"/>
<dbReference type="Gene3D" id="3.90.1150.10">
    <property type="entry name" value="Aspartate Aminotransferase, domain 1"/>
    <property type="match status" value="1"/>
</dbReference>
<evidence type="ECO:0000256" key="4">
    <source>
        <dbReference type="RuleBase" id="RU003560"/>
    </source>
</evidence>
<dbReference type="InterPro" id="IPR005814">
    <property type="entry name" value="Aminotrans_3"/>
</dbReference>
<protein>
    <submittedName>
        <fullName evidence="5">4-aminobutyrate aminotransferase</fullName>
    </submittedName>
</protein>
<dbReference type="InterPro" id="IPR049704">
    <property type="entry name" value="Aminotrans_3_PPA_site"/>
</dbReference>
<dbReference type="NCBIfam" id="NF004755">
    <property type="entry name" value="PRK06082.1"/>
    <property type="match status" value="1"/>
</dbReference>
<dbReference type="PANTHER" id="PTHR43094">
    <property type="entry name" value="AMINOTRANSFERASE"/>
    <property type="match status" value="1"/>
</dbReference>
<dbReference type="PROSITE" id="PS00600">
    <property type="entry name" value="AA_TRANSFER_CLASS_3"/>
    <property type="match status" value="1"/>
</dbReference>
<evidence type="ECO:0000256" key="3">
    <source>
        <dbReference type="ARBA" id="ARBA00022898"/>
    </source>
</evidence>
<comment type="caution">
    <text evidence="5">The sequence shown here is derived from an EMBL/GenBank/DDBJ whole genome shotgun (WGS) entry which is preliminary data.</text>
</comment>
<dbReference type="InterPro" id="IPR015422">
    <property type="entry name" value="PyrdxlP-dep_Trfase_small"/>
</dbReference>
<keyword evidence="5" id="KW-0808">Transferase</keyword>
<dbReference type="PIRSF" id="PIRSF000521">
    <property type="entry name" value="Transaminase_4ab_Lys_Orn"/>
    <property type="match status" value="1"/>
</dbReference>
<accession>A0A316HW40</accession>
<comment type="cofactor">
    <cofactor evidence="1">
        <name>pyridoxal 5'-phosphate</name>
        <dbReference type="ChEBI" id="CHEBI:597326"/>
    </cofactor>
</comment>
<sequence length="468" mass="51965">MLPVSQKNYFSMIKHEGYLHTEGDLNLSESRREWNRQHTDAATQQALKADADHFLHQALSTPCLDVIDSAEGIRIKNLAGKSYIDFHGNNVHQLGYHNRFIIERVKEQLDKLAFSPRRYTNIPSITLAERLSALTDHALSRVLFAPGGTSAIAMAMKLARIYTGKFKTIAMYDSFHGASMDSISLGGEYVFQQGLGPLMAGSIHVPPIDTYRGMWFNRDNENGGDLAYADYLEYVIEKEGDVGILVAETIRSTTVHVPSKAYWKRVREICDKHGVLLVFDEIPIGMGRTGSMFAYQHYDIVPDILVLGKGLGAGIVPMAAIVCKDKLNVAAQVSLGHFTHEKSPLGAAAALAAFDYMEANHTLQHVAEAESFMLKRLLEMKERISIIGDVRGKGLLWGVELVKDRSTKEKDTRSADQVLYKCLELGLSLKISDGSVICLYPPLTSTINELEEAMDILSQALLYVVDNE</sequence>
<evidence type="ECO:0000313" key="5">
    <source>
        <dbReference type="EMBL" id="PWK79192.1"/>
    </source>
</evidence>
<dbReference type="Gene3D" id="3.40.640.10">
    <property type="entry name" value="Type I PLP-dependent aspartate aminotransferase-like (Major domain)"/>
    <property type="match status" value="1"/>
</dbReference>
<dbReference type="AlphaFoldDB" id="A0A316HW40"/>
<dbReference type="GO" id="GO:0008483">
    <property type="term" value="F:transaminase activity"/>
    <property type="evidence" value="ECO:0007669"/>
    <property type="project" value="UniProtKB-KW"/>
</dbReference>
<dbReference type="CDD" id="cd00610">
    <property type="entry name" value="OAT_like"/>
    <property type="match status" value="1"/>
</dbReference>
<evidence type="ECO:0000313" key="6">
    <source>
        <dbReference type="Proteomes" id="UP000245678"/>
    </source>
</evidence>
<dbReference type="EMBL" id="QGHA01000002">
    <property type="protein sequence ID" value="PWK79192.1"/>
    <property type="molecule type" value="Genomic_DNA"/>
</dbReference>
<dbReference type="SUPFAM" id="SSF53383">
    <property type="entry name" value="PLP-dependent transferases"/>
    <property type="match status" value="1"/>
</dbReference>
<gene>
    <name evidence="5" type="ORF">LX99_01648</name>
</gene>
<dbReference type="InterPro" id="IPR015421">
    <property type="entry name" value="PyrdxlP-dep_Trfase_major"/>
</dbReference>
<keyword evidence="6" id="KW-1185">Reference proteome</keyword>